<keyword evidence="2" id="KW-1185">Reference proteome</keyword>
<name>A0ABT8EAF2_9BACL</name>
<dbReference type="RefSeq" id="WP_290401025.1">
    <property type="nucleotide sequence ID" value="NZ_JAUHLN010000004.1"/>
</dbReference>
<evidence type="ECO:0000313" key="1">
    <source>
        <dbReference type="EMBL" id="MDN4074898.1"/>
    </source>
</evidence>
<accession>A0ABT8EAF2</accession>
<sequence>MTKAFKMAIFLLIIFLPFIFYFDFTKEAFVYSKTKNSEWYKVNTVSCMDQQNQLHVMTVKDVYDKESSRYRHTNLYYTSSTDMMEHANLNKGPLTIFTKQLMKDEKVTLNKRTSNLVKKNVFENIKSIVKQPEKLCRSSHP</sequence>
<proteinExistence type="predicted"/>
<gene>
    <name evidence="1" type="ORF">QYF49_18135</name>
</gene>
<dbReference type="EMBL" id="JAUHLN010000004">
    <property type="protein sequence ID" value="MDN4074898.1"/>
    <property type="molecule type" value="Genomic_DNA"/>
</dbReference>
<dbReference type="Proteomes" id="UP001168694">
    <property type="component" value="Unassembled WGS sequence"/>
</dbReference>
<protein>
    <submittedName>
        <fullName evidence="1">Uncharacterized protein</fullName>
    </submittedName>
</protein>
<organism evidence="1 2">
    <name type="scientific">Fictibacillus terranigra</name>
    <dbReference type="NCBI Taxonomy" id="3058424"/>
    <lineage>
        <taxon>Bacteria</taxon>
        <taxon>Bacillati</taxon>
        <taxon>Bacillota</taxon>
        <taxon>Bacilli</taxon>
        <taxon>Bacillales</taxon>
        <taxon>Fictibacillaceae</taxon>
        <taxon>Fictibacillus</taxon>
    </lineage>
</organism>
<comment type="caution">
    <text evidence="1">The sequence shown here is derived from an EMBL/GenBank/DDBJ whole genome shotgun (WGS) entry which is preliminary data.</text>
</comment>
<evidence type="ECO:0000313" key="2">
    <source>
        <dbReference type="Proteomes" id="UP001168694"/>
    </source>
</evidence>
<reference evidence="1" key="1">
    <citation type="submission" date="2023-06" db="EMBL/GenBank/DDBJ databases">
        <title>Draft Genome Sequences of Representative Paenibacillus Polymyxa, Bacillus cereus, Fictibacillus sp., and Brevibacillus agri Strains Isolated from Amazonian Dark Earth.</title>
        <authorList>
            <person name="Pellegrinetti T.A."/>
            <person name="Cunha I.C.M."/>
            <person name="Chaves M.G."/>
            <person name="Freitas A.S."/>
            <person name="Silva A.V.R."/>
            <person name="Tsai S.M."/>
            <person name="Mendes L.W."/>
        </authorList>
    </citation>
    <scope>NUCLEOTIDE SEQUENCE</scope>
    <source>
        <strain evidence="1">CENA-BCM004</strain>
    </source>
</reference>